<dbReference type="EMBL" id="BAAAYK010000038">
    <property type="protein sequence ID" value="GAA3364208.1"/>
    <property type="molecule type" value="Genomic_DNA"/>
</dbReference>
<evidence type="ECO:0000256" key="2">
    <source>
        <dbReference type="SAM" id="Phobius"/>
    </source>
</evidence>
<evidence type="ECO:0008006" key="5">
    <source>
        <dbReference type="Google" id="ProtNLM"/>
    </source>
</evidence>
<feature type="compositionally biased region" description="Pro residues" evidence="1">
    <location>
        <begin position="67"/>
        <end position="76"/>
    </location>
</feature>
<feature type="region of interest" description="Disordered" evidence="1">
    <location>
        <begin position="63"/>
        <end position="170"/>
    </location>
</feature>
<accession>A0ABP6RZH6</accession>
<keyword evidence="2" id="KW-0472">Membrane</keyword>
<keyword evidence="2" id="KW-0812">Transmembrane</keyword>
<gene>
    <name evidence="3" type="ORF">GCM10020366_59160</name>
</gene>
<organism evidence="3 4">
    <name type="scientific">Saccharopolyspora gregorii</name>
    <dbReference type="NCBI Taxonomy" id="33914"/>
    <lineage>
        <taxon>Bacteria</taxon>
        <taxon>Bacillati</taxon>
        <taxon>Actinomycetota</taxon>
        <taxon>Actinomycetes</taxon>
        <taxon>Pseudonocardiales</taxon>
        <taxon>Pseudonocardiaceae</taxon>
        <taxon>Saccharopolyspora</taxon>
    </lineage>
</organism>
<keyword evidence="4" id="KW-1185">Reference proteome</keyword>
<reference evidence="4" key="1">
    <citation type="journal article" date="2019" name="Int. J. Syst. Evol. Microbiol.">
        <title>The Global Catalogue of Microorganisms (GCM) 10K type strain sequencing project: providing services to taxonomists for standard genome sequencing and annotation.</title>
        <authorList>
            <consortium name="The Broad Institute Genomics Platform"/>
            <consortium name="The Broad Institute Genome Sequencing Center for Infectious Disease"/>
            <person name="Wu L."/>
            <person name="Ma J."/>
        </authorList>
    </citation>
    <scope>NUCLEOTIDE SEQUENCE [LARGE SCALE GENOMIC DNA]</scope>
    <source>
        <strain evidence="4">JCM 9687</strain>
    </source>
</reference>
<feature type="transmembrane region" description="Helical" evidence="2">
    <location>
        <begin position="43"/>
        <end position="64"/>
    </location>
</feature>
<feature type="compositionally biased region" description="Low complexity" evidence="1">
    <location>
        <begin position="137"/>
        <end position="148"/>
    </location>
</feature>
<protein>
    <recommendedName>
        <fullName evidence="5">Serine/threonine protein kinase</fullName>
    </recommendedName>
</protein>
<name>A0ABP6RZH6_9PSEU</name>
<evidence type="ECO:0000313" key="3">
    <source>
        <dbReference type="EMBL" id="GAA3364208.1"/>
    </source>
</evidence>
<feature type="compositionally biased region" description="Low complexity" evidence="1">
    <location>
        <begin position="154"/>
        <end position="170"/>
    </location>
</feature>
<keyword evidence="2" id="KW-1133">Transmembrane helix</keyword>
<sequence>MGDLDDELRRMFADDRLEVPVRTGAEWSLVAGARRRRKRQTTLAAVGGVLAMGVLFGGGAVLVARPDPGPVRPAVPPVVGTSVPSPVQPPIPLPTSPPVPADPAPGGGWVPRWSPPERGDPAEDAEDERLSILRQVTSGPESTSAEPSEPSEPQPTSEPTEPSTEPSDPG</sequence>
<proteinExistence type="predicted"/>
<dbReference type="Proteomes" id="UP001500483">
    <property type="component" value="Unassembled WGS sequence"/>
</dbReference>
<feature type="compositionally biased region" description="Pro residues" evidence="1">
    <location>
        <begin position="86"/>
        <end position="103"/>
    </location>
</feature>
<evidence type="ECO:0000256" key="1">
    <source>
        <dbReference type="SAM" id="MobiDB-lite"/>
    </source>
</evidence>
<comment type="caution">
    <text evidence="3">The sequence shown here is derived from an EMBL/GenBank/DDBJ whole genome shotgun (WGS) entry which is preliminary data.</text>
</comment>
<dbReference type="RefSeq" id="WP_344930798.1">
    <property type="nucleotide sequence ID" value="NZ_BAAAYK010000038.1"/>
</dbReference>
<evidence type="ECO:0000313" key="4">
    <source>
        <dbReference type="Proteomes" id="UP001500483"/>
    </source>
</evidence>